<keyword evidence="3" id="KW-1185">Reference proteome</keyword>
<comment type="caution">
    <text evidence="2">The sequence shown here is derived from an EMBL/GenBank/DDBJ whole genome shotgun (WGS) entry which is preliminary data.</text>
</comment>
<evidence type="ECO:0000313" key="2">
    <source>
        <dbReference type="EMBL" id="PXW87322.1"/>
    </source>
</evidence>
<dbReference type="RefSeq" id="WP_110252085.1">
    <property type="nucleotide sequence ID" value="NZ_QJJR01000016.1"/>
</dbReference>
<reference evidence="2 3" key="1">
    <citation type="submission" date="2018-05" db="EMBL/GenBank/DDBJ databases">
        <title>Genomic Encyclopedia of Type Strains, Phase IV (KMG-IV): sequencing the most valuable type-strain genomes for metagenomic binning, comparative biology and taxonomic classification.</title>
        <authorList>
            <person name="Goeker M."/>
        </authorList>
    </citation>
    <scope>NUCLEOTIDE SEQUENCE [LARGE SCALE GENOMIC DNA]</scope>
    <source>
        <strain evidence="2 3">DSM 22440</strain>
    </source>
</reference>
<name>A0A2V3VZU8_9BACI</name>
<dbReference type="EMBL" id="QJJR01000016">
    <property type="protein sequence ID" value="PXW87322.1"/>
    <property type="molecule type" value="Genomic_DNA"/>
</dbReference>
<feature type="transmembrane region" description="Helical" evidence="1">
    <location>
        <begin position="15"/>
        <end position="36"/>
    </location>
</feature>
<sequence length="200" mass="22715">MKDTRLKTIHRAEKFFKLTFLLICLFASISIITLIGATFSPRTAFSIEEGLEIWRVNYPISEITLFTSISTGKLAHLQSPEASAKGLFIVSLFTIIIYLTVVGYITKLFTHMLHAISTNHSPFTLDSVYVLKRIGWIIIIMSLLVDIFDQLLYAIFVTKIFYLQIQLNNIDYFLVGLGILVISHVFYVGYTSQKAVDATF</sequence>
<gene>
    <name evidence="2" type="ORF">DES38_1169</name>
</gene>
<evidence type="ECO:0000313" key="3">
    <source>
        <dbReference type="Proteomes" id="UP000247922"/>
    </source>
</evidence>
<dbReference type="Proteomes" id="UP000247922">
    <property type="component" value="Unassembled WGS sequence"/>
</dbReference>
<feature type="transmembrane region" description="Helical" evidence="1">
    <location>
        <begin position="134"/>
        <end position="158"/>
    </location>
</feature>
<feature type="transmembrane region" description="Helical" evidence="1">
    <location>
        <begin position="87"/>
        <end position="105"/>
    </location>
</feature>
<protein>
    <recommendedName>
        <fullName evidence="4">DUF2975 family protein</fullName>
    </recommendedName>
</protein>
<keyword evidence="1" id="KW-0472">Membrane</keyword>
<dbReference type="AlphaFoldDB" id="A0A2V3VZU8"/>
<keyword evidence="1" id="KW-1133">Transmembrane helix</keyword>
<evidence type="ECO:0008006" key="4">
    <source>
        <dbReference type="Google" id="ProtNLM"/>
    </source>
</evidence>
<accession>A0A2V3VZU8</accession>
<proteinExistence type="predicted"/>
<evidence type="ECO:0000256" key="1">
    <source>
        <dbReference type="SAM" id="Phobius"/>
    </source>
</evidence>
<feature type="transmembrane region" description="Helical" evidence="1">
    <location>
        <begin position="170"/>
        <end position="190"/>
    </location>
</feature>
<organism evidence="2 3">
    <name type="scientific">Streptohalobacillus salinus</name>
    <dbReference type="NCBI Taxonomy" id="621096"/>
    <lineage>
        <taxon>Bacteria</taxon>
        <taxon>Bacillati</taxon>
        <taxon>Bacillota</taxon>
        <taxon>Bacilli</taxon>
        <taxon>Bacillales</taxon>
        <taxon>Bacillaceae</taxon>
        <taxon>Streptohalobacillus</taxon>
    </lineage>
</organism>
<keyword evidence="1" id="KW-0812">Transmembrane</keyword>